<sequence length="305" mass="35497">MSKKKIYLKPVAGLCNRIRAIDSALQIADSLNKDLVVFWGRDRFLNCRYSDLFEPSSNFRVIEEKRFLGLKLLYPYLPGSKPHTPVRKKIYTLTSLILGIKHEIWFEEIYDALEPISDISPKNFSTIYDYEEKSYELLKPFKERMQTEKNCFICTSWRFSSEQNYVRNFIPIKHLQNIINSVTQQFSNTIGVHIRRTDHTEAIKYSSTEHFIKRMLEELKTKPTVNFFLATDCAETEALVKDLFPGKVITSQKRTLDRNSTEGIQDSLVDLYCLSKTQKVLGSYNSSFSQVSAQLGCVPEYTIYR</sequence>
<gene>
    <name evidence="1" type="ORF">SAMN05444128_2358</name>
</gene>
<protein>
    <recommendedName>
        <fullName evidence="3">Glycosyl transferase family 11</fullName>
    </recommendedName>
</protein>
<dbReference type="AlphaFoldDB" id="A0A1R3XHY8"/>
<dbReference type="PANTHER" id="PTHR40743:SF1">
    <property type="entry name" value="POSSIBLE GLYCOSYLTRANSFERASE"/>
    <property type="match status" value="1"/>
</dbReference>
<dbReference type="PANTHER" id="PTHR40743">
    <property type="entry name" value="NUCLEOTIDE-DIPHOSPHO-SUGAR TRANSFERASE CONTAINING PROTEIN"/>
    <property type="match status" value="1"/>
</dbReference>
<reference evidence="2" key="1">
    <citation type="submission" date="2017-01" db="EMBL/GenBank/DDBJ databases">
        <authorList>
            <person name="Varghese N."/>
            <person name="Submissions S."/>
        </authorList>
    </citation>
    <scope>NUCLEOTIDE SEQUENCE [LARGE SCALE GENOMIC DNA]</scope>
    <source>
        <strain evidence="2">LP100</strain>
    </source>
</reference>
<keyword evidence="2" id="KW-1185">Reference proteome</keyword>
<name>A0A1R3XHY8_9BACT</name>
<proteinExistence type="predicted"/>
<dbReference type="Gene3D" id="3.40.50.11350">
    <property type="match status" value="1"/>
</dbReference>
<dbReference type="RefSeq" id="WP_076669075.1">
    <property type="nucleotide sequence ID" value="NZ_FTPP01000002.1"/>
</dbReference>
<evidence type="ECO:0008006" key="3">
    <source>
        <dbReference type="Google" id="ProtNLM"/>
    </source>
</evidence>
<dbReference type="OrthoDB" id="1432594at2"/>
<dbReference type="EMBL" id="FTPP01000002">
    <property type="protein sequence ID" value="SIT90709.1"/>
    <property type="molecule type" value="Genomic_DNA"/>
</dbReference>
<evidence type="ECO:0000313" key="2">
    <source>
        <dbReference type="Proteomes" id="UP000187181"/>
    </source>
</evidence>
<accession>A0A1R3XHY8</accession>
<dbReference type="Proteomes" id="UP000187181">
    <property type="component" value="Unassembled WGS sequence"/>
</dbReference>
<dbReference type="STRING" id="1317125.SAMN05444128_2358"/>
<organism evidence="1 2">
    <name type="scientific">Pontibacter indicus</name>
    <dbReference type="NCBI Taxonomy" id="1317125"/>
    <lineage>
        <taxon>Bacteria</taxon>
        <taxon>Pseudomonadati</taxon>
        <taxon>Bacteroidota</taxon>
        <taxon>Cytophagia</taxon>
        <taxon>Cytophagales</taxon>
        <taxon>Hymenobacteraceae</taxon>
        <taxon>Pontibacter</taxon>
    </lineage>
</organism>
<evidence type="ECO:0000313" key="1">
    <source>
        <dbReference type="EMBL" id="SIT90709.1"/>
    </source>
</evidence>